<feature type="compositionally biased region" description="Polar residues" evidence="5">
    <location>
        <begin position="734"/>
        <end position="743"/>
    </location>
</feature>
<proteinExistence type="predicted"/>
<feature type="compositionally biased region" description="Low complexity" evidence="5">
    <location>
        <begin position="613"/>
        <end position="637"/>
    </location>
</feature>
<gene>
    <name evidence="6" type="ORF">CLODIP_2_CD04534</name>
</gene>
<reference evidence="6 7" key="1">
    <citation type="submission" date="2020-04" db="EMBL/GenBank/DDBJ databases">
        <authorList>
            <person name="Alioto T."/>
            <person name="Alioto T."/>
            <person name="Gomez Garrido J."/>
        </authorList>
    </citation>
    <scope>NUCLEOTIDE SEQUENCE [LARGE SCALE GENOMIC DNA]</scope>
</reference>
<keyword evidence="4" id="KW-1133">Transmembrane helix</keyword>
<evidence type="ECO:0000256" key="3">
    <source>
        <dbReference type="ARBA" id="ARBA00022729"/>
    </source>
</evidence>
<feature type="region of interest" description="Disordered" evidence="5">
    <location>
        <begin position="608"/>
        <end position="657"/>
    </location>
</feature>
<evidence type="ECO:0000313" key="6">
    <source>
        <dbReference type="EMBL" id="CAB3384144.1"/>
    </source>
</evidence>
<protein>
    <submittedName>
        <fullName evidence="6">Uncharacterized protein</fullName>
    </submittedName>
</protein>
<keyword evidence="4" id="KW-0472">Membrane</keyword>
<comment type="caution">
    <text evidence="6">The sequence shown here is derived from an EMBL/GenBank/DDBJ whole genome shotgun (WGS) entry which is preliminary data.</text>
</comment>
<evidence type="ECO:0000256" key="4">
    <source>
        <dbReference type="ARBA" id="ARBA00022989"/>
    </source>
</evidence>
<dbReference type="InterPro" id="IPR031152">
    <property type="entry name" value="PLXDC"/>
</dbReference>
<organism evidence="6 7">
    <name type="scientific">Cloeon dipterum</name>
    <dbReference type="NCBI Taxonomy" id="197152"/>
    <lineage>
        <taxon>Eukaryota</taxon>
        <taxon>Metazoa</taxon>
        <taxon>Ecdysozoa</taxon>
        <taxon>Arthropoda</taxon>
        <taxon>Hexapoda</taxon>
        <taxon>Insecta</taxon>
        <taxon>Pterygota</taxon>
        <taxon>Palaeoptera</taxon>
        <taxon>Ephemeroptera</taxon>
        <taxon>Pisciforma</taxon>
        <taxon>Baetidae</taxon>
        <taxon>Cloeon</taxon>
    </lineage>
</organism>
<feature type="region of interest" description="Disordered" evidence="5">
    <location>
        <begin position="678"/>
        <end position="743"/>
    </location>
</feature>
<evidence type="ECO:0000256" key="2">
    <source>
        <dbReference type="ARBA" id="ARBA00022692"/>
    </source>
</evidence>
<dbReference type="Proteomes" id="UP000494165">
    <property type="component" value="Unassembled WGS sequence"/>
</dbReference>
<dbReference type="EMBL" id="CADEPI010000338">
    <property type="protein sequence ID" value="CAB3384144.1"/>
    <property type="molecule type" value="Genomic_DNA"/>
</dbReference>
<sequence length="1208" mass="137766">MGSRPRHGGILNFEGSLNQLSQLHSAVFGRCCARPQFEQKCIYCSRTIKNFDYPALLPHETNTVPDLCPYHFTVDEPNRIYFREAQDPHKICRFCTASFRVYFHLCRFTRRSPFRIYTVEDLCIALFECCSCAERENCVYCNKEIDRNPDNPLTSEEAEKVPRMCPHHIKLGNPNKINYLKEPQDPQNICQACTIIFRNFIKTCHFTSSTPFRLETHNLRKTQHIIYFKFKMDSMNGNSAVEESSSEGGKYVIQAANKLYSAVMECCAERKKCVYCNNKIDNNLENPLLTSEEAEKVPRMCPHHFKFGSPNKNYFKDPQDPQNICQVCTVIFRNFIKTYNRLTESQHSYLFGSSNSNTLSVKIMEKYASGVFQIVSRASRKFQKCLNSVMCCGLKFKKDPPSPPEEVQTECVYCSSKFVKHDYPLLPGEARDVTKLCPYHFTLGKPDIKYLRVQQDPQLICQVCTSHFRLQSQFCHFTSGTPYHKDENYDKCTWSMSLLPFTPVLPISRLLEYMELVTIETLAFYVISHAARWIFSSRSRRKKPHILLTLSVPSSKSSAALTMEVKVENAGSQEHIREVLFNICISLKQLYPCCRPERTPSEEIKVVVGSQASGQPEHGPSGQPQSGPSEQPQHGPSASDLPQPGHTGMTQQPGFSLYPAQSAGLQFQLGPFGQALFAPYGQPQPGHSWTFQPGFQPQPVPFDRSDQPAEPFDITQPGLSGEPQPKPCDESKPGPSSMTQPELQQDVEKCVYCDKKLKKFDYLLDPQEAKKIPYLCPAHFSMGNPDKKYLKEPQDPTKICPVCTVHFRIYTKMCHFTGCNPGQHDPRCDICVKRMEEAGRLEQVSPSGSRDFHQAVDESLETTQKPKPKPRNCPTHPLSWMEPESLIQINVLVAYWLYVNRGEIFKPRETVKGENYPQVPIVTIYRGRGRNNDSKSPGVPPGLATRNESSYYAFLDSVNEKIVNKFWNIEMTENIFNISRDEYQKVKLPFDFRFYGYQIKEVAVMADGFISMVVPVEKSNFTSYIAPFLAKFNTSAGTNSYVTYFVNETMLTVKWVDMELALSEIRGKFSFQATLFSKDHAIVFSYKEVPADLTSSQHLLRKSGVRIGISDSYENDVPSHTRVSYSNFNLIIPERPVNITNSTVFNFGALPTCHALMDYENCTTVSKESFWELNCTWCPQVKRCSDGFDRERLEWLSNGCAADNDNVS</sequence>
<keyword evidence="7" id="KW-1185">Reference proteome</keyword>
<dbReference type="AlphaFoldDB" id="A0A8S1DVU6"/>
<accession>A0A8S1DVU6</accession>
<dbReference type="GO" id="GO:0016020">
    <property type="term" value="C:membrane"/>
    <property type="evidence" value="ECO:0007669"/>
    <property type="project" value="UniProtKB-SubCell"/>
</dbReference>
<name>A0A8S1DVU6_9INSE</name>
<evidence type="ECO:0000256" key="5">
    <source>
        <dbReference type="SAM" id="MobiDB-lite"/>
    </source>
</evidence>
<evidence type="ECO:0000313" key="7">
    <source>
        <dbReference type="Proteomes" id="UP000494165"/>
    </source>
</evidence>
<dbReference type="OrthoDB" id="5971693at2759"/>
<evidence type="ECO:0000256" key="1">
    <source>
        <dbReference type="ARBA" id="ARBA00004479"/>
    </source>
</evidence>
<dbReference type="PANTHER" id="PTHR13055">
    <property type="entry name" value="TUMOR ENDOTHELIAL MARKER 7 RELATED"/>
    <property type="match status" value="1"/>
</dbReference>
<comment type="subcellular location">
    <subcellularLocation>
        <location evidence="1">Membrane</location>
        <topology evidence="1">Single-pass type I membrane protein</topology>
    </subcellularLocation>
</comment>
<keyword evidence="3" id="KW-0732">Signal</keyword>
<dbReference type="PANTHER" id="PTHR13055:SF12">
    <property type="entry name" value="LD40707P"/>
    <property type="match status" value="1"/>
</dbReference>
<keyword evidence="2" id="KW-0812">Transmembrane</keyword>